<organism evidence="2 3">
    <name type="scientific">Prorocentrum cordatum</name>
    <dbReference type="NCBI Taxonomy" id="2364126"/>
    <lineage>
        <taxon>Eukaryota</taxon>
        <taxon>Sar</taxon>
        <taxon>Alveolata</taxon>
        <taxon>Dinophyceae</taxon>
        <taxon>Prorocentrales</taxon>
        <taxon>Prorocentraceae</taxon>
        <taxon>Prorocentrum</taxon>
    </lineage>
</organism>
<sequence>MDVISLISCLHQLLGGRGLGLSCPIHSSGASVGAVPVRVVLRPSNTKRPRRPLRPSRRPGHGGHGASPRQPSEGCPAGGGPLVDPGLLDGVLECLGPRDLARAAAAGALLHRAAAGEGGVAERQLRRLIASTVALSRWRRPSGAEPRLPTQELHLAQSAVRHLQRIAGVYRLGSAGEVALEVAPDGYFVNYSANHRFVGQATVAKVVRAPEAMAQGYAEGHLYLLDRWYTECWVEGRRLAATELPFVDEDFRCFYRESEEGTCPALPSLLRVPPPTLGHQSSIWSGGRRRP</sequence>
<dbReference type="Proteomes" id="UP001189429">
    <property type="component" value="Unassembled WGS sequence"/>
</dbReference>
<reference evidence="2" key="1">
    <citation type="submission" date="2023-10" db="EMBL/GenBank/DDBJ databases">
        <authorList>
            <person name="Chen Y."/>
            <person name="Shah S."/>
            <person name="Dougan E. K."/>
            <person name="Thang M."/>
            <person name="Chan C."/>
        </authorList>
    </citation>
    <scope>NUCLEOTIDE SEQUENCE [LARGE SCALE GENOMIC DNA]</scope>
</reference>
<evidence type="ECO:0000256" key="1">
    <source>
        <dbReference type="SAM" id="MobiDB-lite"/>
    </source>
</evidence>
<proteinExistence type="predicted"/>
<gene>
    <name evidence="2" type="ORF">PCOR1329_LOCUS76124</name>
</gene>
<feature type="compositionally biased region" description="Basic residues" evidence="1">
    <location>
        <begin position="45"/>
        <end position="61"/>
    </location>
</feature>
<evidence type="ECO:0000313" key="2">
    <source>
        <dbReference type="EMBL" id="CAK0898172.1"/>
    </source>
</evidence>
<keyword evidence="3" id="KW-1185">Reference proteome</keyword>
<feature type="region of interest" description="Disordered" evidence="1">
    <location>
        <begin position="39"/>
        <end position="80"/>
    </location>
</feature>
<comment type="caution">
    <text evidence="2">The sequence shown here is derived from an EMBL/GenBank/DDBJ whole genome shotgun (WGS) entry which is preliminary data.</text>
</comment>
<protein>
    <submittedName>
        <fullName evidence="2">Uncharacterized protein</fullName>
    </submittedName>
</protein>
<accession>A0ABN9XJB7</accession>
<dbReference type="EMBL" id="CAUYUJ010020437">
    <property type="protein sequence ID" value="CAK0898172.1"/>
    <property type="molecule type" value="Genomic_DNA"/>
</dbReference>
<name>A0ABN9XJB7_9DINO</name>
<evidence type="ECO:0000313" key="3">
    <source>
        <dbReference type="Proteomes" id="UP001189429"/>
    </source>
</evidence>